<dbReference type="SUPFAM" id="SSF46767">
    <property type="entry name" value="Methylated DNA-protein cysteine methyltransferase, C-terminal domain"/>
    <property type="match status" value="1"/>
</dbReference>
<evidence type="ECO:0000313" key="11">
    <source>
        <dbReference type="EMBL" id="OAN47376.1"/>
    </source>
</evidence>
<keyword evidence="6" id="KW-0227">DNA damage</keyword>
<evidence type="ECO:0000259" key="10">
    <source>
        <dbReference type="Pfam" id="PF02870"/>
    </source>
</evidence>
<dbReference type="NCBIfam" id="TIGR00589">
    <property type="entry name" value="ogt"/>
    <property type="match status" value="1"/>
</dbReference>
<sequence length="180" mass="18638">MPRLERAVITNNPITVAFAASPLGRVLVAATAAGLCAVYLGDDDATLLAALRAEYPAAPISAGAAPGAAAAAIAAYLRNEADLPPLPLDLHGTPFQQRVWQALQAIPRGSTRTYGQLARDLGLPVTAARAVGRACATNPLAIVVPCHRALGADGKLHGFRWGIERKRALLALEGVLLPEG</sequence>
<comment type="catalytic activity">
    <reaction evidence="8">
        <text>a 6-O-methyl-2'-deoxyguanosine in DNA + L-cysteinyl-[protein] = S-methyl-L-cysteinyl-[protein] + a 2'-deoxyguanosine in DNA</text>
        <dbReference type="Rhea" id="RHEA:24000"/>
        <dbReference type="Rhea" id="RHEA-COMP:10131"/>
        <dbReference type="Rhea" id="RHEA-COMP:10132"/>
        <dbReference type="Rhea" id="RHEA-COMP:11367"/>
        <dbReference type="Rhea" id="RHEA-COMP:11368"/>
        <dbReference type="ChEBI" id="CHEBI:29950"/>
        <dbReference type="ChEBI" id="CHEBI:82612"/>
        <dbReference type="ChEBI" id="CHEBI:85445"/>
        <dbReference type="ChEBI" id="CHEBI:85448"/>
        <dbReference type="EC" id="2.1.1.63"/>
    </reaction>
</comment>
<dbReference type="GO" id="GO:0003908">
    <property type="term" value="F:methylated-DNA-[protein]-cysteine S-methyltransferase activity"/>
    <property type="evidence" value="ECO:0007669"/>
    <property type="project" value="UniProtKB-EC"/>
</dbReference>
<dbReference type="STRING" id="1707952.A6A03_01140"/>
<dbReference type="PANTHER" id="PTHR10815:SF5">
    <property type="entry name" value="METHYLATED-DNA--PROTEIN-CYSTEINE METHYLTRANSFERASE"/>
    <property type="match status" value="1"/>
</dbReference>
<keyword evidence="5 11" id="KW-0808">Transferase</keyword>
<dbReference type="Gene3D" id="1.10.10.10">
    <property type="entry name" value="Winged helix-like DNA-binding domain superfamily/Winged helix DNA-binding domain"/>
    <property type="match status" value="1"/>
</dbReference>
<dbReference type="InterPro" id="IPR036631">
    <property type="entry name" value="MGMT_N_sf"/>
</dbReference>
<evidence type="ECO:0000256" key="7">
    <source>
        <dbReference type="ARBA" id="ARBA00023204"/>
    </source>
</evidence>
<organism evidence="11 12">
    <name type="scientific">Chloroflexus islandicus</name>
    <dbReference type="NCBI Taxonomy" id="1707952"/>
    <lineage>
        <taxon>Bacteria</taxon>
        <taxon>Bacillati</taxon>
        <taxon>Chloroflexota</taxon>
        <taxon>Chloroflexia</taxon>
        <taxon>Chloroflexales</taxon>
        <taxon>Chloroflexineae</taxon>
        <taxon>Chloroflexaceae</taxon>
        <taxon>Chloroflexus</taxon>
    </lineage>
</organism>
<dbReference type="CDD" id="cd06445">
    <property type="entry name" value="ATase"/>
    <property type="match status" value="1"/>
</dbReference>
<dbReference type="EC" id="2.1.1.63" evidence="3"/>
<dbReference type="GO" id="GO:0006281">
    <property type="term" value="P:DNA repair"/>
    <property type="evidence" value="ECO:0007669"/>
    <property type="project" value="UniProtKB-KW"/>
</dbReference>
<evidence type="ECO:0000256" key="1">
    <source>
        <dbReference type="ARBA" id="ARBA00001286"/>
    </source>
</evidence>
<keyword evidence="12" id="KW-1185">Reference proteome</keyword>
<dbReference type="Pfam" id="PF01035">
    <property type="entry name" value="DNA_binding_1"/>
    <property type="match status" value="1"/>
</dbReference>
<evidence type="ECO:0000256" key="6">
    <source>
        <dbReference type="ARBA" id="ARBA00022763"/>
    </source>
</evidence>
<accession>A0A178MFR3</accession>
<comment type="catalytic activity">
    <reaction evidence="1">
        <text>a 4-O-methyl-thymidine in DNA + L-cysteinyl-[protein] = a thymidine in DNA + S-methyl-L-cysteinyl-[protein]</text>
        <dbReference type="Rhea" id="RHEA:53428"/>
        <dbReference type="Rhea" id="RHEA-COMP:10131"/>
        <dbReference type="Rhea" id="RHEA-COMP:10132"/>
        <dbReference type="Rhea" id="RHEA-COMP:13555"/>
        <dbReference type="Rhea" id="RHEA-COMP:13556"/>
        <dbReference type="ChEBI" id="CHEBI:29950"/>
        <dbReference type="ChEBI" id="CHEBI:82612"/>
        <dbReference type="ChEBI" id="CHEBI:137386"/>
        <dbReference type="ChEBI" id="CHEBI:137387"/>
        <dbReference type="EC" id="2.1.1.63"/>
    </reaction>
</comment>
<comment type="caution">
    <text evidence="11">The sequence shown here is derived from an EMBL/GenBank/DDBJ whole genome shotgun (WGS) entry which is preliminary data.</text>
</comment>
<dbReference type="FunFam" id="1.10.10.10:FF:000214">
    <property type="entry name" value="Methylated-DNA--protein-cysteine methyltransferase"/>
    <property type="match status" value="1"/>
</dbReference>
<evidence type="ECO:0000313" key="12">
    <source>
        <dbReference type="Proteomes" id="UP000078287"/>
    </source>
</evidence>
<dbReference type="Pfam" id="PF02870">
    <property type="entry name" value="Methyltransf_1N"/>
    <property type="match status" value="1"/>
</dbReference>
<dbReference type="SUPFAM" id="SSF53155">
    <property type="entry name" value="Methylated DNA-protein cysteine methyltransferase domain"/>
    <property type="match status" value="1"/>
</dbReference>
<evidence type="ECO:0000256" key="5">
    <source>
        <dbReference type="ARBA" id="ARBA00022679"/>
    </source>
</evidence>
<dbReference type="AlphaFoldDB" id="A0A178MFR3"/>
<dbReference type="PANTHER" id="PTHR10815">
    <property type="entry name" value="METHYLATED-DNA--PROTEIN-CYSTEINE METHYLTRANSFERASE"/>
    <property type="match status" value="1"/>
</dbReference>
<evidence type="ECO:0000259" key="9">
    <source>
        <dbReference type="Pfam" id="PF01035"/>
    </source>
</evidence>
<protein>
    <recommendedName>
        <fullName evidence="3">methylated-DNA--[protein]-cysteine S-methyltransferase</fullName>
        <ecNumber evidence="3">2.1.1.63</ecNumber>
    </recommendedName>
</protein>
<proteinExistence type="inferred from homology"/>
<dbReference type="Gene3D" id="3.30.160.70">
    <property type="entry name" value="Methylated DNA-protein cysteine methyltransferase domain"/>
    <property type="match status" value="1"/>
</dbReference>
<reference evidence="11 12" key="1">
    <citation type="submission" date="2016-04" db="EMBL/GenBank/DDBJ databases">
        <title>Chloroflexus islandicus sp. nov., a thermophilic filamentous anoxygenic phototrophic bacterium from geyser Strokkur (Iceland).</title>
        <authorList>
            <person name="Gaisin V.A."/>
            <person name="Kalashnikov A.M."/>
            <person name="Sukhacheva M.V."/>
            <person name="Grouzdev D.S."/>
            <person name="Ivanov T.M."/>
            <person name="Kuznetsov B."/>
            <person name="Gorlenko V.M."/>
        </authorList>
    </citation>
    <scope>NUCLEOTIDE SEQUENCE [LARGE SCALE GENOMIC DNA]</scope>
    <source>
        <strain evidence="12">isl-2</strain>
    </source>
</reference>
<evidence type="ECO:0000256" key="3">
    <source>
        <dbReference type="ARBA" id="ARBA00011918"/>
    </source>
</evidence>
<dbReference type="EMBL" id="LWQS01000038">
    <property type="protein sequence ID" value="OAN47376.1"/>
    <property type="molecule type" value="Genomic_DNA"/>
</dbReference>
<dbReference type="InterPro" id="IPR008332">
    <property type="entry name" value="MethylG_MeTrfase_N"/>
</dbReference>
<feature type="domain" description="Methylated-DNA-[protein]-cysteine S-methyltransferase DNA binding" evidence="9">
    <location>
        <begin position="94"/>
        <end position="175"/>
    </location>
</feature>
<dbReference type="OrthoDB" id="9802228at2"/>
<evidence type="ECO:0000256" key="8">
    <source>
        <dbReference type="ARBA" id="ARBA00049348"/>
    </source>
</evidence>
<feature type="domain" description="Methylguanine DNA methyltransferase ribonuclease-like" evidence="10">
    <location>
        <begin position="17"/>
        <end position="90"/>
    </location>
</feature>
<dbReference type="Proteomes" id="UP000078287">
    <property type="component" value="Unassembled WGS sequence"/>
</dbReference>
<evidence type="ECO:0000256" key="2">
    <source>
        <dbReference type="ARBA" id="ARBA00008711"/>
    </source>
</evidence>
<dbReference type="GO" id="GO:0032259">
    <property type="term" value="P:methylation"/>
    <property type="evidence" value="ECO:0007669"/>
    <property type="project" value="UniProtKB-KW"/>
</dbReference>
<dbReference type="RefSeq" id="WP_066784543.1">
    <property type="nucleotide sequence ID" value="NZ_LWQS01000038.1"/>
</dbReference>
<gene>
    <name evidence="11" type="ORF">A6A03_01140</name>
</gene>
<comment type="similarity">
    <text evidence="2">Belongs to the MGMT family.</text>
</comment>
<keyword evidence="4 11" id="KW-0489">Methyltransferase</keyword>
<dbReference type="InterPro" id="IPR036388">
    <property type="entry name" value="WH-like_DNA-bd_sf"/>
</dbReference>
<keyword evidence="7" id="KW-0234">DNA repair</keyword>
<dbReference type="InterPro" id="IPR014048">
    <property type="entry name" value="MethylDNA_cys_MeTrfase_DNA-bd"/>
</dbReference>
<evidence type="ECO:0000256" key="4">
    <source>
        <dbReference type="ARBA" id="ARBA00022603"/>
    </source>
</evidence>
<name>A0A178MFR3_9CHLR</name>
<dbReference type="InterPro" id="IPR036217">
    <property type="entry name" value="MethylDNA_cys_MeTrfase_DNAb"/>
</dbReference>